<dbReference type="InterPro" id="IPR028989">
    <property type="entry name" value="RimP_N"/>
</dbReference>
<keyword evidence="7" id="KW-1185">Reference proteome</keyword>
<sequence>MTKREEYEQKTEKLLMPIMEANGFELVDVEYVKEAGNWYLRAYIDKPGGITVDDCEVVNRELGDLLDRDDFIDDSYILEVSSPGLGRPLKKERDFIRSKGEEVEIRTYRMVDRQKEFRGVLKAWDKDTVTIETEDGQEQIFDRDNIALIRLAFDF</sequence>
<comment type="subcellular location">
    <subcellularLocation>
        <location evidence="3">Cytoplasm</location>
    </subcellularLocation>
</comment>
<dbReference type="Proteomes" id="UP001438008">
    <property type="component" value="Unassembled WGS sequence"/>
</dbReference>
<evidence type="ECO:0000259" key="4">
    <source>
        <dbReference type="Pfam" id="PF02576"/>
    </source>
</evidence>
<name>A0ABV1FF25_9FIRM</name>
<dbReference type="InterPro" id="IPR003728">
    <property type="entry name" value="Ribosome_maturation_RimP"/>
</dbReference>
<evidence type="ECO:0000256" key="2">
    <source>
        <dbReference type="ARBA" id="ARBA00022517"/>
    </source>
</evidence>
<dbReference type="InterPro" id="IPR028998">
    <property type="entry name" value="RimP_C"/>
</dbReference>
<evidence type="ECO:0000256" key="3">
    <source>
        <dbReference type="HAMAP-Rule" id="MF_01077"/>
    </source>
</evidence>
<accession>A0ABV1FF25</accession>
<dbReference type="CDD" id="cd01734">
    <property type="entry name" value="YlxS_C"/>
    <property type="match status" value="1"/>
</dbReference>
<keyword evidence="1 3" id="KW-0963">Cytoplasm</keyword>
<evidence type="ECO:0000313" key="6">
    <source>
        <dbReference type="EMBL" id="MEQ2471975.1"/>
    </source>
</evidence>
<evidence type="ECO:0000256" key="1">
    <source>
        <dbReference type="ARBA" id="ARBA00022490"/>
    </source>
</evidence>
<feature type="domain" description="Ribosome maturation factor RimP C-terminal" evidence="5">
    <location>
        <begin position="89"/>
        <end position="155"/>
    </location>
</feature>
<proteinExistence type="inferred from homology"/>
<feature type="domain" description="Ribosome maturation factor RimP N-terminal" evidence="4">
    <location>
        <begin position="15"/>
        <end position="85"/>
    </location>
</feature>
<comment type="caution">
    <text evidence="6">The sequence shown here is derived from an EMBL/GenBank/DDBJ whole genome shotgun (WGS) entry which is preliminary data.</text>
</comment>
<dbReference type="Gene3D" id="2.30.30.180">
    <property type="entry name" value="Ribosome maturation factor RimP, C-terminal domain"/>
    <property type="match status" value="1"/>
</dbReference>
<keyword evidence="2 3" id="KW-0690">Ribosome biogenesis</keyword>
<evidence type="ECO:0000259" key="5">
    <source>
        <dbReference type="Pfam" id="PF17384"/>
    </source>
</evidence>
<comment type="similarity">
    <text evidence="3">Belongs to the RimP family.</text>
</comment>
<dbReference type="PANTHER" id="PTHR33867:SF1">
    <property type="entry name" value="RIBOSOME MATURATION FACTOR RIMP"/>
    <property type="match status" value="1"/>
</dbReference>
<dbReference type="Pfam" id="PF17384">
    <property type="entry name" value="DUF150_C"/>
    <property type="match status" value="1"/>
</dbReference>
<dbReference type="PANTHER" id="PTHR33867">
    <property type="entry name" value="RIBOSOME MATURATION FACTOR RIMP"/>
    <property type="match status" value="1"/>
</dbReference>
<dbReference type="EMBL" id="JBBMFE010000003">
    <property type="protein sequence ID" value="MEQ2471975.1"/>
    <property type="molecule type" value="Genomic_DNA"/>
</dbReference>
<evidence type="ECO:0000313" key="7">
    <source>
        <dbReference type="Proteomes" id="UP001438008"/>
    </source>
</evidence>
<comment type="function">
    <text evidence="3">Required for maturation of 30S ribosomal subunits.</text>
</comment>
<organism evidence="6 7">
    <name type="scientific">Laedolimicola intestinihominis</name>
    <dbReference type="NCBI Taxonomy" id="3133166"/>
    <lineage>
        <taxon>Bacteria</taxon>
        <taxon>Bacillati</taxon>
        <taxon>Bacillota</taxon>
        <taxon>Clostridia</taxon>
        <taxon>Lachnospirales</taxon>
        <taxon>Lachnospiraceae</taxon>
        <taxon>Laedolimicola</taxon>
    </lineage>
</organism>
<dbReference type="SUPFAM" id="SSF75420">
    <property type="entry name" value="YhbC-like, N-terminal domain"/>
    <property type="match status" value="1"/>
</dbReference>
<dbReference type="InterPro" id="IPR035956">
    <property type="entry name" value="RimP_N_sf"/>
</dbReference>
<dbReference type="Pfam" id="PF02576">
    <property type="entry name" value="RimP_N"/>
    <property type="match status" value="1"/>
</dbReference>
<dbReference type="Gene3D" id="3.30.300.70">
    <property type="entry name" value="RimP-like superfamily, N-terminal"/>
    <property type="match status" value="1"/>
</dbReference>
<gene>
    <name evidence="3" type="primary">rimP</name>
    <name evidence="6" type="ORF">WMO29_05645</name>
</gene>
<protein>
    <recommendedName>
        <fullName evidence="3">Ribosome maturation factor RimP</fullName>
    </recommendedName>
</protein>
<reference evidence="6 7" key="1">
    <citation type="submission" date="2024-03" db="EMBL/GenBank/DDBJ databases">
        <title>Human intestinal bacterial collection.</title>
        <authorList>
            <person name="Pauvert C."/>
            <person name="Hitch T.C.A."/>
            <person name="Clavel T."/>
        </authorList>
    </citation>
    <scope>NUCLEOTIDE SEQUENCE [LARGE SCALE GENOMIC DNA]</scope>
    <source>
        <strain evidence="6 7">CLA-AA-H132</strain>
    </source>
</reference>
<dbReference type="RefSeq" id="WP_178039750.1">
    <property type="nucleotide sequence ID" value="NZ_JBBMFE010000003.1"/>
</dbReference>
<dbReference type="SUPFAM" id="SSF74942">
    <property type="entry name" value="YhbC-like, C-terminal domain"/>
    <property type="match status" value="1"/>
</dbReference>
<dbReference type="HAMAP" id="MF_01077">
    <property type="entry name" value="RimP"/>
    <property type="match status" value="1"/>
</dbReference>
<dbReference type="InterPro" id="IPR036847">
    <property type="entry name" value="RimP_C_sf"/>
</dbReference>